<keyword evidence="2" id="KW-1185">Reference proteome</keyword>
<protein>
    <submittedName>
        <fullName evidence="1">Uncharacterized protein</fullName>
    </submittedName>
</protein>
<gene>
    <name evidence="1" type="ORF">CSSPJE1EN1_LOCUS18561</name>
</gene>
<accession>A0ABP0X1U4</accession>
<evidence type="ECO:0000313" key="2">
    <source>
        <dbReference type="Proteomes" id="UP001497444"/>
    </source>
</evidence>
<reference evidence="1" key="1">
    <citation type="submission" date="2024-02" db="EMBL/GenBank/DDBJ databases">
        <authorList>
            <consortium name="ELIXIR-Norway"/>
            <consortium name="Elixir Norway"/>
        </authorList>
    </citation>
    <scope>NUCLEOTIDE SEQUENCE</scope>
</reference>
<evidence type="ECO:0000313" key="1">
    <source>
        <dbReference type="EMBL" id="CAK9273083.1"/>
    </source>
</evidence>
<organism evidence="1 2">
    <name type="scientific">Sphagnum jensenii</name>
    <dbReference type="NCBI Taxonomy" id="128206"/>
    <lineage>
        <taxon>Eukaryota</taxon>
        <taxon>Viridiplantae</taxon>
        <taxon>Streptophyta</taxon>
        <taxon>Embryophyta</taxon>
        <taxon>Bryophyta</taxon>
        <taxon>Sphagnophytina</taxon>
        <taxon>Sphagnopsida</taxon>
        <taxon>Sphagnales</taxon>
        <taxon>Sphagnaceae</taxon>
        <taxon>Sphagnum</taxon>
    </lineage>
</organism>
<name>A0ABP0X1U4_9BRYO</name>
<sequence length="107" mass="12367">MEGEEVHDILTSVAFWKGVKELLAVSESIVYLLRQCDKGVLVVGKVYYAMFLIGEELGVLKEGMSEQHPGVKLSAVKYEQISWLWRKRWEYLHSDMHSTGFVMEPEF</sequence>
<dbReference type="Proteomes" id="UP001497444">
    <property type="component" value="Chromosome 5"/>
</dbReference>
<dbReference type="EMBL" id="OZ020100">
    <property type="protein sequence ID" value="CAK9273083.1"/>
    <property type="molecule type" value="Genomic_DNA"/>
</dbReference>
<proteinExistence type="predicted"/>